<sequence>MKRPWPTPPLPEAAPAKLIIRVLLDEGVPVSVARAFEGCGHVAIRHADVLAPGSDDLLVARTAQVNDATLIAIDKDMKRITGRYGEADPKFQLLNVIKIGCSEPLAAARIEQAMQLIELEWRFRCQQRGRRLYIEIGPHWIRTHR</sequence>
<feature type="domain" description="DUF5615" evidence="1">
    <location>
        <begin position="21"/>
        <end position="119"/>
    </location>
</feature>
<name>A0A6B9FM94_9HYPH</name>
<reference evidence="2 3" key="1">
    <citation type="journal article" date="2012" name="Genet. Mol. Biol.">
        <title>Analysis of 16S rRNA and mxaF genes revealing insights into Methylobacterium niche-specific plant association.</title>
        <authorList>
            <person name="Dourado M.N."/>
            <person name="Andreote F.D."/>
            <person name="Dini-Andreote F."/>
            <person name="Conti R."/>
            <person name="Araujo J.M."/>
            <person name="Araujo W.L."/>
        </authorList>
    </citation>
    <scope>NUCLEOTIDE SEQUENCE [LARGE SCALE GENOMIC DNA]</scope>
    <source>
        <strain evidence="2 3">SR1.6/6</strain>
    </source>
</reference>
<dbReference type="KEGG" id="mmes:MMSR116_17775"/>
<proteinExistence type="predicted"/>
<gene>
    <name evidence="2" type="ORF">MMSR116_17775</name>
</gene>
<evidence type="ECO:0000259" key="1">
    <source>
        <dbReference type="Pfam" id="PF18480"/>
    </source>
</evidence>
<reference evidence="2 3" key="2">
    <citation type="journal article" date="2013" name="Genome Announc.">
        <title>Draft Genome Sequence of Methylobacterium mesophilicum Strain SR1.6/6, Isolated from Citrus sinensis.</title>
        <authorList>
            <person name="Marinho Almeida D."/>
            <person name="Dini-Andreote F."/>
            <person name="Camargo Neves A.A."/>
            <person name="Juca Ramos R.T."/>
            <person name="Andreote F.D."/>
            <person name="Carneiro A.R."/>
            <person name="Oliveira de Souza Lima A."/>
            <person name="Caracciolo Gomes de Sa P.H."/>
            <person name="Ribeiro Barbosa M.S."/>
            <person name="Araujo W.L."/>
            <person name="Silva A."/>
        </authorList>
    </citation>
    <scope>NUCLEOTIDE SEQUENCE [LARGE SCALE GENOMIC DNA]</scope>
    <source>
        <strain evidence="2 3">SR1.6/6</strain>
    </source>
</reference>
<protein>
    <recommendedName>
        <fullName evidence="1">DUF5615 domain-containing protein</fullName>
    </recommendedName>
</protein>
<evidence type="ECO:0000313" key="2">
    <source>
        <dbReference type="EMBL" id="QGY03527.1"/>
    </source>
</evidence>
<organism evidence="2 3">
    <name type="scientific">Methylobacterium mesophilicum SR1.6/6</name>
    <dbReference type="NCBI Taxonomy" id="908290"/>
    <lineage>
        <taxon>Bacteria</taxon>
        <taxon>Pseudomonadati</taxon>
        <taxon>Pseudomonadota</taxon>
        <taxon>Alphaproteobacteria</taxon>
        <taxon>Hyphomicrobiales</taxon>
        <taxon>Methylobacteriaceae</taxon>
        <taxon>Methylobacterium</taxon>
    </lineage>
</organism>
<accession>A0A6B9FM94</accession>
<dbReference type="OrthoDB" id="8448436at2"/>
<dbReference type="InterPro" id="IPR041049">
    <property type="entry name" value="DUF5615"/>
</dbReference>
<dbReference type="RefSeq" id="WP_039895039.1">
    <property type="nucleotide sequence ID" value="NZ_CP043538.1"/>
</dbReference>
<dbReference type="Proteomes" id="UP000012488">
    <property type="component" value="Chromosome"/>
</dbReference>
<dbReference type="AlphaFoldDB" id="A0A6B9FM94"/>
<evidence type="ECO:0000313" key="3">
    <source>
        <dbReference type="Proteomes" id="UP000012488"/>
    </source>
</evidence>
<dbReference type="Pfam" id="PF18480">
    <property type="entry name" value="DUF5615"/>
    <property type="match status" value="1"/>
</dbReference>
<dbReference type="EMBL" id="CP043538">
    <property type="protein sequence ID" value="QGY03527.1"/>
    <property type="molecule type" value="Genomic_DNA"/>
</dbReference>